<dbReference type="Pfam" id="PF15171">
    <property type="entry name" value="Spexin"/>
    <property type="match status" value="1"/>
</dbReference>
<dbReference type="GeneTree" id="ENSGT00390000012501"/>
<evidence type="ECO:0000313" key="6">
    <source>
        <dbReference type="Ensembl" id="ENSECRP00000012392.1"/>
    </source>
</evidence>
<sequence>KKDYTWCLTAYSLTILLVATFMSNSWSAPQGHFQRRNWTPQAMLYLKGAQGRRFISEDRKEGDMYDRIQLDCRAQAYLFNIKNDSRVAPYLALLSHSSRVLCDISDHCFV</sequence>
<dbReference type="Proteomes" id="UP000694620">
    <property type="component" value="Chromosome 1"/>
</dbReference>
<reference evidence="6" key="3">
    <citation type="submission" date="2025-09" db="UniProtKB">
        <authorList>
            <consortium name="Ensembl"/>
        </authorList>
    </citation>
    <scope>IDENTIFICATION</scope>
</reference>
<dbReference type="Ensembl" id="ENSECRT00000012604.1">
    <property type="protein sequence ID" value="ENSECRP00000012392.1"/>
    <property type="gene ID" value="ENSECRG00000008257.1"/>
</dbReference>
<keyword evidence="4" id="KW-0372">Hormone</keyword>
<evidence type="ECO:0000256" key="4">
    <source>
        <dbReference type="ARBA" id="ARBA00022702"/>
    </source>
</evidence>
<dbReference type="PANTHER" id="PTHR28590">
    <property type="entry name" value="SPEXIN"/>
    <property type="match status" value="1"/>
</dbReference>
<evidence type="ECO:0000256" key="1">
    <source>
        <dbReference type="ARBA" id="ARBA00004613"/>
    </source>
</evidence>
<evidence type="ECO:0000313" key="7">
    <source>
        <dbReference type="Proteomes" id="UP000694620"/>
    </source>
</evidence>
<proteinExistence type="inferred from homology"/>
<organism evidence="6 7">
    <name type="scientific">Erpetoichthys calabaricus</name>
    <name type="common">Rope fish</name>
    <name type="synonym">Calamoichthys calabaricus</name>
    <dbReference type="NCBI Taxonomy" id="27687"/>
    <lineage>
        <taxon>Eukaryota</taxon>
        <taxon>Metazoa</taxon>
        <taxon>Chordata</taxon>
        <taxon>Craniata</taxon>
        <taxon>Vertebrata</taxon>
        <taxon>Euteleostomi</taxon>
        <taxon>Actinopterygii</taxon>
        <taxon>Polypteriformes</taxon>
        <taxon>Polypteridae</taxon>
        <taxon>Erpetoichthys</taxon>
    </lineage>
</organism>
<dbReference type="PANTHER" id="PTHR28590:SF1">
    <property type="entry name" value="SPEXIN"/>
    <property type="match status" value="1"/>
</dbReference>
<dbReference type="GO" id="GO:0005576">
    <property type="term" value="C:extracellular region"/>
    <property type="evidence" value="ECO:0007669"/>
    <property type="project" value="UniProtKB-SubCell"/>
</dbReference>
<reference evidence="6" key="2">
    <citation type="submission" date="2025-08" db="UniProtKB">
        <authorList>
            <consortium name="Ensembl"/>
        </authorList>
    </citation>
    <scope>IDENTIFICATION</scope>
</reference>
<evidence type="ECO:0000256" key="2">
    <source>
        <dbReference type="ARBA" id="ARBA00006687"/>
    </source>
</evidence>
<dbReference type="AlphaFoldDB" id="A0A8C4S6Q4"/>
<evidence type="ECO:0000256" key="3">
    <source>
        <dbReference type="ARBA" id="ARBA00022525"/>
    </source>
</evidence>
<keyword evidence="5" id="KW-0732">Signal</keyword>
<protein>
    <submittedName>
        <fullName evidence="6">Spexin hormone</fullName>
    </submittedName>
</protein>
<gene>
    <name evidence="6" type="primary">SPX</name>
</gene>
<comment type="similarity">
    <text evidence="2">Belongs to the spexin family.</text>
</comment>
<dbReference type="GO" id="GO:0005184">
    <property type="term" value="F:neuropeptide hormone activity"/>
    <property type="evidence" value="ECO:0007669"/>
    <property type="project" value="InterPro"/>
</dbReference>
<evidence type="ECO:0000256" key="5">
    <source>
        <dbReference type="ARBA" id="ARBA00022729"/>
    </source>
</evidence>
<keyword evidence="3" id="KW-0964">Secreted</keyword>
<name>A0A8C4S6Q4_ERPCA</name>
<accession>A0A8C4S6Q4</accession>
<keyword evidence="7" id="KW-1185">Reference proteome</keyword>
<reference evidence="6" key="1">
    <citation type="submission" date="2021-06" db="EMBL/GenBank/DDBJ databases">
        <authorList>
            <consortium name="Wellcome Sanger Institute Data Sharing"/>
        </authorList>
    </citation>
    <scope>NUCLEOTIDE SEQUENCE [LARGE SCALE GENOMIC DNA]</scope>
</reference>
<comment type="subcellular location">
    <subcellularLocation>
        <location evidence="1">Secreted</location>
    </subcellularLocation>
</comment>
<dbReference type="InterPro" id="IPR028126">
    <property type="entry name" value="Spexin"/>
</dbReference>